<organism evidence="2 3">
    <name type="scientific">Stephania yunnanensis</name>
    <dbReference type="NCBI Taxonomy" id="152371"/>
    <lineage>
        <taxon>Eukaryota</taxon>
        <taxon>Viridiplantae</taxon>
        <taxon>Streptophyta</taxon>
        <taxon>Embryophyta</taxon>
        <taxon>Tracheophyta</taxon>
        <taxon>Spermatophyta</taxon>
        <taxon>Magnoliopsida</taxon>
        <taxon>Ranunculales</taxon>
        <taxon>Menispermaceae</taxon>
        <taxon>Menispermoideae</taxon>
        <taxon>Cissampelideae</taxon>
        <taxon>Stephania</taxon>
    </lineage>
</organism>
<keyword evidence="3" id="KW-1185">Reference proteome</keyword>
<sequence length="180" mass="20427">MPSCLSTGVKLDRRPCRCASRGVVTEETPNSVKEESRRASQRWKCGGSGEIRQNPRWQKVGRTAALEEKTTQRQRCRTTISLRGGARTGCRRRVLQRKDRVGESRSTSTMIVDDDGDGGDEAIAAARIVRRRRFYEFGFAEEDGLLILPFSFNDRSAIDIDRSRSITDFATYQRNTCICR</sequence>
<comment type="caution">
    <text evidence="2">The sequence shown here is derived from an EMBL/GenBank/DDBJ whole genome shotgun (WGS) entry which is preliminary data.</text>
</comment>
<protein>
    <submittedName>
        <fullName evidence="2">Uncharacterized protein</fullName>
    </submittedName>
</protein>
<feature type="region of interest" description="Disordered" evidence="1">
    <location>
        <begin position="29"/>
        <end position="48"/>
    </location>
</feature>
<dbReference type="EMBL" id="JBBNAF010000008">
    <property type="protein sequence ID" value="KAK9122176.1"/>
    <property type="molecule type" value="Genomic_DNA"/>
</dbReference>
<name>A0AAP0IX56_9MAGN</name>
<reference evidence="2 3" key="1">
    <citation type="submission" date="2024-01" db="EMBL/GenBank/DDBJ databases">
        <title>Genome assemblies of Stephania.</title>
        <authorList>
            <person name="Yang L."/>
        </authorList>
    </citation>
    <scope>NUCLEOTIDE SEQUENCE [LARGE SCALE GENOMIC DNA]</scope>
    <source>
        <strain evidence="2">YNDBR</strain>
        <tissue evidence="2">Leaf</tissue>
    </source>
</reference>
<evidence type="ECO:0000256" key="1">
    <source>
        <dbReference type="SAM" id="MobiDB-lite"/>
    </source>
</evidence>
<dbReference type="Proteomes" id="UP001420932">
    <property type="component" value="Unassembled WGS sequence"/>
</dbReference>
<dbReference type="AlphaFoldDB" id="A0AAP0IX56"/>
<accession>A0AAP0IX56</accession>
<evidence type="ECO:0000313" key="3">
    <source>
        <dbReference type="Proteomes" id="UP001420932"/>
    </source>
</evidence>
<proteinExistence type="predicted"/>
<gene>
    <name evidence="2" type="ORF">Syun_019793</name>
</gene>
<evidence type="ECO:0000313" key="2">
    <source>
        <dbReference type="EMBL" id="KAK9122176.1"/>
    </source>
</evidence>